<dbReference type="AlphaFoldDB" id="A0A439CS89"/>
<feature type="compositionally biased region" description="Basic and acidic residues" evidence="1">
    <location>
        <begin position="95"/>
        <end position="107"/>
    </location>
</feature>
<dbReference type="EMBL" id="RYZI01000483">
    <property type="protein sequence ID" value="RWA05058.1"/>
    <property type="molecule type" value="Genomic_DNA"/>
</dbReference>
<evidence type="ECO:0000313" key="3">
    <source>
        <dbReference type="Proteomes" id="UP000286045"/>
    </source>
</evidence>
<reference evidence="2 3" key="1">
    <citation type="submission" date="2018-12" db="EMBL/GenBank/DDBJ databases">
        <title>Draft genome sequence of Xylaria grammica IHI A82.</title>
        <authorList>
            <person name="Buettner E."/>
            <person name="Kellner H."/>
        </authorList>
    </citation>
    <scope>NUCLEOTIDE SEQUENCE [LARGE SCALE GENOMIC DNA]</scope>
    <source>
        <strain evidence="2 3">IHI A82</strain>
    </source>
</reference>
<proteinExistence type="predicted"/>
<feature type="compositionally biased region" description="Basic and acidic residues" evidence="1">
    <location>
        <begin position="64"/>
        <end position="73"/>
    </location>
</feature>
<name>A0A439CS89_9PEZI</name>
<feature type="region of interest" description="Disordered" evidence="1">
    <location>
        <begin position="36"/>
        <end position="132"/>
    </location>
</feature>
<accession>A0A439CS89</accession>
<evidence type="ECO:0000256" key="1">
    <source>
        <dbReference type="SAM" id="MobiDB-lite"/>
    </source>
</evidence>
<comment type="caution">
    <text evidence="2">The sequence shown here is derived from an EMBL/GenBank/DDBJ whole genome shotgun (WGS) entry which is preliminary data.</text>
</comment>
<feature type="compositionally biased region" description="Gly residues" evidence="1">
    <location>
        <begin position="109"/>
        <end position="121"/>
    </location>
</feature>
<evidence type="ECO:0000313" key="2">
    <source>
        <dbReference type="EMBL" id="RWA05058.1"/>
    </source>
</evidence>
<gene>
    <name evidence="2" type="ORF">EKO27_g10046</name>
</gene>
<dbReference type="Proteomes" id="UP000286045">
    <property type="component" value="Unassembled WGS sequence"/>
</dbReference>
<protein>
    <submittedName>
        <fullName evidence="2">Uncharacterized protein</fullName>
    </submittedName>
</protein>
<sequence length="132" mass="13770">MSRDPLLGNIGGTLVCGLVNGLLNVEDPAAAAAVCGEESLGKQDVSRGGLAEESSHRPVSYRLVVRERGERGGRAGGQVRLGEKEEQQEEEEEEGKEKEDAIDDDRAGSGSGSGSDSGKGKQGLTNYLAVVE</sequence>
<organism evidence="2 3">
    <name type="scientific">Xylaria grammica</name>
    <dbReference type="NCBI Taxonomy" id="363999"/>
    <lineage>
        <taxon>Eukaryota</taxon>
        <taxon>Fungi</taxon>
        <taxon>Dikarya</taxon>
        <taxon>Ascomycota</taxon>
        <taxon>Pezizomycotina</taxon>
        <taxon>Sordariomycetes</taxon>
        <taxon>Xylariomycetidae</taxon>
        <taxon>Xylariales</taxon>
        <taxon>Xylariaceae</taxon>
        <taxon>Xylaria</taxon>
    </lineage>
</organism>
<keyword evidence="3" id="KW-1185">Reference proteome</keyword>